<feature type="compositionally biased region" description="Basic and acidic residues" evidence="1">
    <location>
        <begin position="126"/>
        <end position="140"/>
    </location>
</feature>
<dbReference type="AlphaFoldDB" id="A0A6C0KLV3"/>
<dbReference type="SMART" id="SM00355">
    <property type="entry name" value="ZnF_C2H2"/>
    <property type="match status" value="3"/>
</dbReference>
<name>A0A6C0KLV3_9ZZZZ</name>
<feature type="region of interest" description="Disordered" evidence="1">
    <location>
        <begin position="120"/>
        <end position="144"/>
    </location>
</feature>
<sequence length="384" mass="44702">MDTFSKKSEYKYSCAKCMYNTNNICNYNKHLLTPKHKNMDNSGKSEHKYSCSCCHYNASDKYDYNKHLLTQKHITNYTFYTNNNTLSEKSEYKYSCSCCKYHTNILCNYNKHLLTAKHLQQATKESLPDSHPQQESDSQKPEPNWPEIIQMLVKENQEQLNFMVTQHNTIVDQNNNLAEKTNSIVEQNKALTEQNKALTELVKNQQPTIATNNSHNNNNNQNYNINMFLSDKCKDAQNLSEFIEVLKTKVDMMKIGQAGYVNGISKLFIDELNAMEVTERPLHCTDERRSTFYVHNDDAWKKDENLKDTKTAISNVSRVNLQQCFDWSKHTPEDEDDRNDHVTRSIQFCKEAVKSSHDKHVDKIIKNISKEIPLNKQVICDVVL</sequence>
<accession>A0A6C0KLV3</accession>
<protein>
    <recommendedName>
        <fullName evidence="2">C2H2-type domain-containing protein</fullName>
    </recommendedName>
</protein>
<dbReference type="EMBL" id="MN740901">
    <property type="protein sequence ID" value="QHU17318.1"/>
    <property type="molecule type" value="Genomic_DNA"/>
</dbReference>
<reference evidence="3" key="1">
    <citation type="journal article" date="2020" name="Nature">
        <title>Giant virus diversity and host interactions through global metagenomics.</title>
        <authorList>
            <person name="Schulz F."/>
            <person name="Roux S."/>
            <person name="Paez-Espino D."/>
            <person name="Jungbluth S."/>
            <person name="Walsh D.A."/>
            <person name="Denef V.J."/>
            <person name="McMahon K.D."/>
            <person name="Konstantinidis K.T."/>
            <person name="Eloe-Fadrosh E.A."/>
            <person name="Kyrpides N.C."/>
            <person name="Woyke T."/>
        </authorList>
    </citation>
    <scope>NUCLEOTIDE SEQUENCE</scope>
    <source>
        <strain evidence="3">GVMAG-S-3300012000-57</strain>
    </source>
</reference>
<feature type="domain" description="C2H2-type" evidence="2">
    <location>
        <begin position="94"/>
        <end position="118"/>
    </location>
</feature>
<proteinExistence type="predicted"/>
<organism evidence="3">
    <name type="scientific">viral metagenome</name>
    <dbReference type="NCBI Taxonomy" id="1070528"/>
    <lineage>
        <taxon>unclassified sequences</taxon>
        <taxon>metagenomes</taxon>
        <taxon>organismal metagenomes</taxon>
    </lineage>
</organism>
<feature type="domain" description="C2H2-type" evidence="2">
    <location>
        <begin position="49"/>
        <end position="73"/>
    </location>
</feature>
<evidence type="ECO:0000313" key="3">
    <source>
        <dbReference type="EMBL" id="QHU17318.1"/>
    </source>
</evidence>
<feature type="domain" description="C2H2-type" evidence="2">
    <location>
        <begin position="12"/>
        <end position="36"/>
    </location>
</feature>
<dbReference type="InterPro" id="IPR013087">
    <property type="entry name" value="Znf_C2H2_type"/>
</dbReference>
<evidence type="ECO:0000259" key="2">
    <source>
        <dbReference type="SMART" id="SM00355"/>
    </source>
</evidence>
<evidence type="ECO:0000256" key="1">
    <source>
        <dbReference type="SAM" id="MobiDB-lite"/>
    </source>
</evidence>